<evidence type="ECO:0000256" key="1">
    <source>
        <dbReference type="SAM" id="MobiDB-lite"/>
    </source>
</evidence>
<reference evidence="2" key="1">
    <citation type="submission" date="2024-06" db="EMBL/GenBank/DDBJ databases">
        <authorList>
            <person name="Liu X."/>
            <person name="Lenzi L."/>
            <person name="Haldenby T S."/>
            <person name="Uol C."/>
        </authorList>
    </citation>
    <scope>NUCLEOTIDE SEQUENCE</scope>
</reference>
<gene>
    <name evidence="2" type="ORF">CDAUBV1_LOCUS11202</name>
</gene>
<evidence type="ECO:0000313" key="3">
    <source>
        <dbReference type="Proteomes" id="UP001497525"/>
    </source>
</evidence>
<dbReference type="EMBL" id="CAXLJL010000356">
    <property type="protein sequence ID" value="CAL5136906.1"/>
    <property type="molecule type" value="Genomic_DNA"/>
</dbReference>
<dbReference type="AlphaFoldDB" id="A0AAV2TKD2"/>
<dbReference type="Proteomes" id="UP001497525">
    <property type="component" value="Unassembled WGS sequence"/>
</dbReference>
<name>A0AAV2TKD2_CALDB</name>
<feature type="region of interest" description="Disordered" evidence="1">
    <location>
        <begin position="134"/>
        <end position="155"/>
    </location>
</feature>
<feature type="compositionally biased region" description="Polar residues" evidence="1">
    <location>
        <begin position="144"/>
        <end position="155"/>
    </location>
</feature>
<comment type="caution">
    <text evidence="2">The sequence shown here is derived from an EMBL/GenBank/DDBJ whole genome shotgun (WGS) entry which is preliminary data.</text>
</comment>
<protein>
    <submittedName>
        <fullName evidence="2">Uncharacterized protein</fullName>
    </submittedName>
</protein>
<proteinExistence type="predicted"/>
<organism evidence="2 3">
    <name type="scientific">Calicophoron daubneyi</name>
    <name type="common">Rumen fluke</name>
    <name type="synonym">Paramphistomum daubneyi</name>
    <dbReference type="NCBI Taxonomy" id="300641"/>
    <lineage>
        <taxon>Eukaryota</taxon>
        <taxon>Metazoa</taxon>
        <taxon>Spiralia</taxon>
        <taxon>Lophotrochozoa</taxon>
        <taxon>Platyhelminthes</taxon>
        <taxon>Trematoda</taxon>
        <taxon>Digenea</taxon>
        <taxon>Plagiorchiida</taxon>
        <taxon>Pronocephalata</taxon>
        <taxon>Paramphistomoidea</taxon>
        <taxon>Paramphistomidae</taxon>
        <taxon>Calicophoron</taxon>
    </lineage>
</organism>
<evidence type="ECO:0000313" key="2">
    <source>
        <dbReference type="EMBL" id="CAL5136906.1"/>
    </source>
</evidence>
<sequence length="155" mass="16829">MRPAQPGLVACVTSHTLSVAVVSYGPYNGLHADALEALSFVENGLRTARISTVVANNVRLGRERRQWVRTMPVLGCWTEKAAEILDQPLELAQLRQINREGKNRQTQPGEANGYGQKTSVALVACEYPHVSESGFSLMGDTRRPNSTGSATNAVH</sequence>
<accession>A0AAV2TKD2</accession>